<gene>
    <name evidence="3" type="ORF">M9Y10_010289</name>
</gene>
<dbReference type="PROSITE" id="PS50222">
    <property type="entry name" value="EF_HAND_2"/>
    <property type="match status" value="2"/>
</dbReference>
<reference evidence="3 4" key="1">
    <citation type="submission" date="2024-04" db="EMBL/GenBank/DDBJ databases">
        <title>Tritrichomonas musculus Genome.</title>
        <authorList>
            <person name="Alves-Ferreira E."/>
            <person name="Grigg M."/>
            <person name="Lorenzi H."/>
            <person name="Galac M."/>
        </authorList>
    </citation>
    <scope>NUCLEOTIDE SEQUENCE [LARGE SCALE GENOMIC DNA]</scope>
    <source>
        <strain evidence="3 4">EAF2021</strain>
    </source>
</reference>
<evidence type="ECO:0000256" key="1">
    <source>
        <dbReference type="ARBA" id="ARBA00022837"/>
    </source>
</evidence>
<dbReference type="InterPro" id="IPR002048">
    <property type="entry name" value="EF_hand_dom"/>
</dbReference>
<dbReference type="InterPro" id="IPR018247">
    <property type="entry name" value="EF_Hand_1_Ca_BS"/>
</dbReference>
<proteinExistence type="predicted"/>
<evidence type="ECO:0000313" key="3">
    <source>
        <dbReference type="EMBL" id="KAK8864765.1"/>
    </source>
</evidence>
<dbReference type="Proteomes" id="UP001470230">
    <property type="component" value="Unassembled WGS sequence"/>
</dbReference>
<keyword evidence="4" id="KW-1185">Reference proteome</keyword>
<comment type="caution">
    <text evidence="3">The sequence shown here is derived from an EMBL/GenBank/DDBJ whole genome shotgun (WGS) entry which is preliminary data.</text>
</comment>
<feature type="domain" description="EF-hand" evidence="2">
    <location>
        <begin position="12"/>
        <end position="47"/>
    </location>
</feature>
<protein>
    <submittedName>
        <fullName evidence="3">Centrin, EF-hand protein</fullName>
    </submittedName>
</protein>
<dbReference type="EMBL" id="JAPFFF010000016">
    <property type="protein sequence ID" value="KAK8864765.1"/>
    <property type="molecule type" value="Genomic_DNA"/>
</dbReference>
<keyword evidence="1" id="KW-0106">Calcium</keyword>
<name>A0ABR2IKH5_9EUKA</name>
<dbReference type="Gene3D" id="1.10.238.10">
    <property type="entry name" value="EF-hand"/>
    <property type="match status" value="1"/>
</dbReference>
<feature type="domain" description="EF-hand" evidence="2">
    <location>
        <begin position="83"/>
        <end position="118"/>
    </location>
</feature>
<dbReference type="PROSITE" id="PS00018">
    <property type="entry name" value="EF_HAND_1"/>
    <property type="match status" value="2"/>
</dbReference>
<dbReference type="SUPFAM" id="SSF47473">
    <property type="entry name" value="EF-hand"/>
    <property type="match status" value="1"/>
</dbReference>
<sequence>MTNKVNVQTCDASREDLEKLFNAADINGNGLIDEKELANVLVSAKLPPNYSKLCMLLVAGGKKEINIEQFDKFIDVLTMYKTDRKEFYDLIFEVFDADENGSIDLDELLLFLEYLGIELTPGQVVSILSQNGVNIANGLSQPEFTGFLIGLDYGLTHPN</sequence>
<evidence type="ECO:0000259" key="2">
    <source>
        <dbReference type="PROSITE" id="PS50222"/>
    </source>
</evidence>
<dbReference type="InterPro" id="IPR011992">
    <property type="entry name" value="EF-hand-dom_pair"/>
</dbReference>
<accession>A0ABR2IKH5</accession>
<dbReference type="Pfam" id="PF13202">
    <property type="entry name" value="EF-hand_5"/>
    <property type="match status" value="2"/>
</dbReference>
<dbReference type="SMART" id="SM00054">
    <property type="entry name" value="EFh"/>
    <property type="match status" value="2"/>
</dbReference>
<organism evidence="3 4">
    <name type="scientific">Tritrichomonas musculus</name>
    <dbReference type="NCBI Taxonomy" id="1915356"/>
    <lineage>
        <taxon>Eukaryota</taxon>
        <taxon>Metamonada</taxon>
        <taxon>Parabasalia</taxon>
        <taxon>Tritrichomonadida</taxon>
        <taxon>Tritrichomonadidae</taxon>
        <taxon>Tritrichomonas</taxon>
    </lineage>
</organism>
<evidence type="ECO:0000313" key="4">
    <source>
        <dbReference type="Proteomes" id="UP001470230"/>
    </source>
</evidence>